<dbReference type="Proteomes" id="UP000249396">
    <property type="component" value="Unassembled WGS sequence"/>
</dbReference>
<reference evidence="2 3" key="1">
    <citation type="journal article" date="2018" name="Aquat. Microb. Ecol.">
        <title>Gammaproteobacterial methanotrophs dominate.</title>
        <authorList>
            <person name="Rissanen A.J."/>
            <person name="Saarenheimo J."/>
            <person name="Tiirola M."/>
            <person name="Peura S."/>
            <person name="Aalto S.L."/>
            <person name="Karvinen A."/>
            <person name="Nykanen H."/>
        </authorList>
    </citation>
    <scope>NUCLEOTIDE SEQUENCE [LARGE SCALE GENOMIC DNA]</scope>
    <source>
        <strain evidence="2">AMbin10</strain>
    </source>
</reference>
<comment type="caution">
    <text evidence="2">The sequence shown here is derived from an EMBL/GenBank/DDBJ whole genome shotgun (WGS) entry which is preliminary data.</text>
</comment>
<dbReference type="Gene3D" id="3.30.700.10">
    <property type="entry name" value="Glycoprotein, Type 4 Pilin"/>
    <property type="match status" value="1"/>
</dbReference>
<evidence type="ECO:0008006" key="4">
    <source>
        <dbReference type="Google" id="ProtNLM"/>
    </source>
</evidence>
<proteinExistence type="predicted"/>
<gene>
    <name evidence="2" type="ORF">DM484_01640</name>
</gene>
<dbReference type="InterPro" id="IPR012902">
    <property type="entry name" value="N_methyl_site"/>
</dbReference>
<dbReference type="SUPFAM" id="SSF54523">
    <property type="entry name" value="Pili subunits"/>
    <property type="match status" value="1"/>
</dbReference>
<evidence type="ECO:0000313" key="2">
    <source>
        <dbReference type="EMBL" id="PZN85304.1"/>
    </source>
</evidence>
<dbReference type="PROSITE" id="PS00409">
    <property type="entry name" value="PROKAR_NTER_METHYL"/>
    <property type="match status" value="1"/>
</dbReference>
<protein>
    <recommendedName>
        <fullName evidence="4">Prepilin-type cleavage/methylation domain-containing protein</fullName>
    </recommendedName>
</protein>
<name>A0A2W4TLK7_9GAMM</name>
<organism evidence="2 3">
    <name type="scientific">Candidatus Methylumidiphilus alinenensis</name>
    <dbReference type="NCBI Taxonomy" id="2202197"/>
    <lineage>
        <taxon>Bacteria</taxon>
        <taxon>Pseudomonadati</taxon>
        <taxon>Pseudomonadota</taxon>
        <taxon>Gammaproteobacteria</taxon>
        <taxon>Methylococcales</taxon>
        <taxon>Candidatus Methylumidiphilus</taxon>
    </lineage>
</organism>
<keyword evidence="1" id="KW-1133">Transmembrane helix</keyword>
<keyword evidence="1" id="KW-0472">Membrane</keyword>
<sequence length="280" mass="28577">MNTNKQIKTLGRQQGMTLIELAVVLLVLIGLAGLAIPYVTGFIGKTHNSTSADSGASLASSLQQYASLKGGYPQNLDSLMSSVSALITDLDDHVFTGGKTTFGTVTTTGTNIVPSLNAAGILSVAWNSAGSQSLAADGTPVNTINPTFDPAVTLNKALSGQTALATSADATGTADGGLTIYQLFYPAATALPGTSKVVVFGVGQSNSAVGTTLTNVPVHFGDTAFNKQNVTYGRFLAAFLVDGSTPVSGTPATPAQFLGIVHAPDTNDRWESLGSSISNF</sequence>
<dbReference type="InterPro" id="IPR045584">
    <property type="entry name" value="Pilin-like"/>
</dbReference>
<accession>A0A2W4TLK7</accession>
<keyword evidence="1" id="KW-0812">Transmembrane</keyword>
<evidence type="ECO:0000256" key="1">
    <source>
        <dbReference type="SAM" id="Phobius"/>
    </source>
</evidence>
<dbReference type="EMBL" id="QJPH01000127">
    <property type="protein sequence ID" value="PZN85304.1"/>
    <property type="molecule type" value="Genomic_DNA"/>
</dbReference>
<feature type="transmembrane region" description="Helical" evidence="1">
    <location>
        <begin position="21"/>
        <end position="44"/>
    </location>
</feature>
<dbReference type="AlphaFoldDB" id="A0A2W4TLK7"/>
<evidence type="ECO:0000313" key="3">
    <source>
        <dbReference type="Proteomes" id="UP000249396"/>
    </source>
</evidence>